<keyword evidence="2" id="KW-1185">Reference proteome</keyword>
<organism evidence="1 2">
    <name type="scientific">Effrenium voratum</name>
    <dbReference type="NCBI Taxonomy" id="2562239"/>
    <lineage>
        <taxon>Eukaryota</taxon>
        <taxon>Sar</taxon>
        <taxon>Alveolata</taxon>
        <taxon>Dinophyceae</taxon>
        <taxon>Suessiales</taxon>
        <taxon>Symbiodiniaceae</taxon>
        <taxon>Effrenium</taxon>
    </lineage>
</organism>
<dbReference type="Proteomes" id="UP001178507">
    <property type="component" value="Unassembled WGS sequence"/>
</dbReference>
<dbReference type="EMBL" id="CAUJNA010000821">
    <property type="protein sequence ID" value="CAJ1381565.1"/>
    <property type="molecule type" value="Genomic_DNA"/>
</dbReference>
<feature type="non-terminal residue" evidence="1">
    <location>
        <position position="132"/>
    </location>
</feature>
<proteinExistence type="predicted"/>
<gene>
    <name evidence="1" type="ORF">EVOR1521_LOCUS9211</name>
</gene>
<name>A0AA36I7J3_9DINO</name>
<evidence type="ECO:0000313" key="2">
    <source>
        <dbReference type="Proteomes" id="UP001178507"/>
    </source>
</evidence>
<sequence length="132" mass="14283">QAKLSGSWRAMRVFTIELVVDHVKGAWRPRSSERPGLALKLLDLAPQVVEAPCLEELHGLGKALVFELPEALLQQVIPLWIMLLSLQPSADSARTGALAASAGLDMRQEVAAAVQREALSAPSPTFRRCSFG</sequence>
<comment type="caution">
    <text evidence="1">The sequence shown here is derived from an EMBL/GenBank/DDBJ whole genome shotgun (WGS) entry which is preliminary data.</text>
</comment>
<evidence type="ECO:0000313" key="1">
    <source>
        <dbReference type="EMBL" id="CAJ1381565.1"/>
    </source>
</evidence>
<feature type="non-terminal residue" evidence="1">
    <location>
        <position position="1"/>
    </location>
</feature>
<protein>
    <submittedName>
        <fullName evidence="1">Uncharacterized protein</fullName>
    </submittedName>
</protein>
<accession>A0AA36I7J3</accession>
<reference evidence="1" key="1">
    <citation type="submission" date="2023-08" db="EMBL/GenBank/DDBJ databases">
        <authorList>
            <person name="Chen Y."/>
            <person name="Shah S."/>
            <person name="Dougan E. K."/>
            <person name="Thang M."/>
            <person name="Chan C."/>
        </authorList>
    </citation>
    <scope>NUCLEOTIDE SEQUENCE</scope>
</reference>
<dbReference type="AlphaFoldDB" id="A0AA36I7J3"/>